<feature type="binding site" evidence="9">
    <location>
        <position position="10"/>
    </location>
    <ligand>
        <name>substrate</name>
    </ligand>
</feature>
<evidence type="ECO:0000256" key="2">
    <source>
        <dbReference type="ARBA" id="ARBA00022679"/>
    </source>
</evidence>
<dbReference type="InterPro" id="IPR001980">
    <property type="entry name" value="PPAT"/>
</dbReference>
<evidence type="ECO:0000313" key="12">
    <source>
        <dbReference type="Proteomes" id="UP000184233"/>
    </source>
</evidence>
<name>A0A1M3L166_9BACT</name>
<feature type="binding site" evidence="9">
    <location>
        <begin position="89"/>
        <end position="91"/>
    </location>
    <ligand>
        <name>ATP</name>
        <dbReference type="ChEBI" id="CHEBI:30616"/>
    </ligand>
</feature>
<keyword evidence="4 9" id="KW-0547">Nucleotide-binding</keyword>
<keyword evidence="6 9" id="KW-0460">Magnesium</keyword>
<feature type="site" description="Transition state stabilizer" evidence="9">
    <location>
        <position position="18"/>
    </location>
</feature>
<evidence type="ECO:0000256" key="6">
    <source>
        <dbReference type="ARBA" id="ARBA00022842"/>
    </source>
</evidence>
<keyword evidence="5 9" id="KW-0067">ATP-binding</keyword>
<feature type="binding site" evidence="9">
    <location>
        <begin position="124"/>
        <end position="130"/>
    </location>
    <ligand>
        <name>ATP</name>
        <dbReference type="ChEBI" id="CHEBI:30616"/>
    </ligand>
</feature>
<dbReference type="Proteomes" id="UP000184233">
    <property type="component" value="Unassembled WGS sequence"/>
</dbReference>
<feature type="binding site" evidence="9">
    <location>
        <position position="99"/>
    </location>
    <ligand>
        <name>ATP</name>
        <dbReference type="ChEBI" id="CHEBI:30616"/>
    </ligand>
</feature>
<keyword evidence="1 9" id="KW-0963">Cytoplasm</keyword>
<dbReference type="InterPro" id="IPR014729">
    <property type="entry name" value="Rossmann-like_a/b/a_fold"/>
</dbReference>
<dbReference type="SUPFAM" id="SSF52374">
    <property type="entry name" value="Nucleotidylyl transferase"/>
    <property type="match status" value="1"/>
</dbReference>
<sequence length="161" mass="18512">MQKHAMYPGSFDPITNGHVDVIERAATMFAKVTVVIAKNSKKTPLFDEEERIAMAREALQHLTNVDVVLHQGLVVDFARTNAVNVIIRGLRAVTDFEYEFQIALMNRKLEPALSTIFLMPHERYTYLNSSIIRELGRYFQDISEFVPTVVAERMKKKFPRP</sequence>
<dbReference type="GO" id="GO:0005737">
    <property type="term" value="C:cytoplasm"/>
    <property type="evidence" value="ECO:0007669"/>
    <property type="project" value="UniProtKB-SubCell"/>
</dbReference>
<accession>A0A1M3L166</accession>
<dbReference type="PANTHER" id="PTHR21342:SF1">
    <property type="entry name" value="PHOSPHOPANTETHEINE ADENYLYLTRANSFERASE"/>
    <property type="match status" value="1"/>
</dbReference>
<dbReference type="HAMAP" id="MF_00151">
    <property type="entry name" value="PPAT_bact"/>
    <property type="match status" value="1"/>
</dbReference>
<dbReference type="STRING" id="1895771.BGO89_00180"/>
<feature type="binding site" evidence="9">
    <location>
        <position position="42"/>
    </location>
    <ligand>
        <name>substrate</name>
    </ligand>
</feature>
<evidence type="ECO:0000256" key="7">
    <source>
        <dbReference type="ARBA" id="ARBA00022993"/>
    </source>
</evidence>
<feature type="binding site" evidence="9">
    <location>
        <position position="74"/>
    </location>
    <ligand>
        <name>substrate</name>
    </ligand>
</feature>
<protein>
    <recommendedName>
        <fullName evidence="9">Phosphopantetheine adenylyltransferase</fullName>
        <ecNumber evidence="9">2.7.7.3</ecNumber>
    </recommendedName>
    <alternativeName>
        <fullName evidence="9">Dephospho-CoA pyrophosphorylase</fullName>
    </alternativeName>
    <alternativeName>
        <fullName evidence="9">Pantetheine-phosphate adenylyltransferase</fullName>
        <shortName evidence="9">PPAT</shortName>
    </alternativeName>
</protein>
<evidence type="ECO:0000256" key="5">
    <source>
        <dbReference type="ARBA" id="ARBA00022840"/>
    </source>
</evidence>
<comment type="function">
    <text evidence="9">Reversibly transfers an adenylyl group from ATP to 4'-phosphopantetheine, yielding dephospho-CoA (dPCoA) and pyrophosphate.</text>
</comment>
<dbReference type="GO" id="GO:0004595">
    <property type="term" value="F:pantetheine-phosphate adenylyltransferase activity"/>
    <property type="evidence" value="ECO:0007669"/>
    <property type="project" value="UniProtKB-UniRule"/>
</dbReference>
<comment type="subunit">
    <text evidence="9">Homohexamer.</text>
</comment>
<evidence type="ECO:0000313" key="11">
    <source>
        <dbReference type="EMBL" id="OJX58662.1"/>
    </source>
</evidence>
<feature type="binding site" evidence="9">
    <location>
        <position position="18"/>
    </location>
    <ligand>
        <name>ATP</name>
        <dbReference type="ChEBI" id="CHEBI:30616"/>
    </ligand>
</feature>
<evidence type="ECO:0000256" key="1">
    <source>
        <dbReference type="ARBA" id="ARBA00022490"/>
    </source>
</evidence>
<proteinExistence type="inferred from homology"/>
<dbReference type="Gene3D" id="3.40.50.620">
    <property type="entry name" value="HUPs"/>
    <property type="match status" value="1"/>
</dbReference>
<dbReference type="NCBIfam" id="TIGR01510">
    <property type="entry name" value="coaD_prev_kdtB"/>
    <property type="match status" value="1"/>
</dbReference>
<keyword evidence="2 9" id="KW-0808">Transferase</keyword>
<feature type="binding site" evidence="9">
    <location>
        <begin position="10"/>
        <end position="11"/>
    </location>
    <ligand>
        <name>ATP</name>
        <dbReference type="ChEBI" id="CHEBI:30616"/>
    </ligand>
</feature>
<dbReference type="UniPathway" id="UPA00241">
    <property type="reaction ID" value="UER00355"/>
</dbReference>
<evidence type="ECO:0000256" key="4">
    <source>
        <dbReference type="ARBA" id="ARBA00022741"/>
    </source>
</evidence>
<evidence type="ECO:0000256" key="9">
    <source>
        <dbReference type="HAMAP-Rule" id="MF_00151"/>
    </source>
</evidence>
<dbReference type="GO" id="GO:0015937">
    <property type="term" value="P:coenzyme A biosynthetic process"/>
    <property type="evidence" value="ECO:0007669"/>
    <property type="project" value="UniProtKB-UniRule"/>
</dbReference>
<dbReference type="PRINTS" id="PR01020">
    <property type="entry name" value="LPSBIOSNTHSS"/>
</dbReference>
<keyword evidence="7 9" id="KW-0173">Coenzyme A biosynthesis</keyword>
<dbReference type="Pfam" id="PF01467">
    <property type="entry name" value="CTP_transf_like"/>
    <property type="match status" value="1"/>
</dbReference>
<feature type="binding site" evidence="9">
    <location>
        <position position="88"/>
    </location>
    <ligand>
        <name>substrate</name>
    </ligand>
</feature>
<comment type="caution">
    <text evidence="11">The sequence shown here is derived from an EMBL/GenBank/DDBJ whole genome shotgun (WGS) entry which is preliminary data.</text>
</comment>
<evidence type="ECO:0000259" key="10">
    <source>
        <dbReference type="Pfam" id="PF01467"/>
    </source>
</evidence>
<dbReference type="AlphaFoldDB" id="A0A1M3L166"/>
<comment type="similarity">
    <text evidence="9">Belongs to the bacterial CoaD family.</text>
</comment>
<gene>
    <name evidence="9" type="primary">coaD</name>
    <name evidence="11" type="ORF">BGO89_00180</name>
</gene>
<evidence type="ECO:0000256" key="3">
    <source>
        <dbReference type="ARBA" id="ARBA00022695"/>
    </source>
</evidence>
<dbReference type="CDD" id="cd02163">
    <property type="entry name" value="PPAT"/>
    <property type="match status" value="1"/>
</dbReference>
<comment type="catalytic activity">
    <reaction evidence="8 9">
        <text>(R)-4'-phosphopantetheine + ATP + H(+) = 3'-dephospho-CoA + diphosphate</text>
        <dbReference type="Rhea" id="RHEA:19801"/>
        <dbReference type="ChEBI" id="CHEBI:15378"/>
        <dbReference type="ChEBI" id="CHEBI:30616"/>
        <dbReference type="ChEBI" id="CHEBI:33019"/>
        <dbReference type="ChEBI" id="CHEBI:57328"/>
        <dbReference type="ChEBI" id="CHEBI:61723"/>
        <dbReference type="EC" id="2.7.7.3"/>
    </reaction>
</comment>
<comment type="pathway">
    <text evidence="9">Cofactor biosynthesis; coenzyme A biosynthesis; CoA from (R)-pantothenate: step 4/5.</text>
</comment>
<dbReference type="EMBL" id="MKVH01000017">
    <property type="protein sequence ID" value="OJX58662.1"/>
    <property type="molecule type" value="Genomic_DNA"/>
</dbReference>
<dbReference type="GO" id="GO:0005524">
    <property type="term" value="F:ATP binding"/>
    <property type="evidence" value="ECO:0007669"/>
    <property type="project" value="UniProtKB-KW"/>
</dbReference>
<reference evidence="11 12" key="1">
    <citation type="submission" date="2016-09" db="EMBL/GenBank/DDBJ databases">
        <title>Genome-resolved meta-omics ties microbial dynamics to process performance in biotechnology for thiocyanate degradation.</title>
        <authorList>
            <person name="Kantor R.S."/>
            <person name="Huddy R.J."/>
            <person name="Iyer R."/>
            <person name="Thomas B.C."/>
            <person name="Brown C.T."/>
            <person name="Anantharaman K."/>
            <person name="Tringe S."/>
            <person name="Hettich R.L."/>
            <person name="Harrison S.T."/>
            <person name="Banfield J.F."/>
        </authorList>
    </citation>
    <scope>NUCLEOTIDE SEQUENCE [LARGE SCALE GENOMIC DNA]</scope>
    <source>
        <strain evidence="11">59-99</strain>
    </source>
</reference>
<dbReference type="PANTHER" id="PTHR21342">
    <property type="entry name" value="PHOSPHOPANTETHEINE ADENYLYLTRANSFERASE"/>
    <property type="match status" value="1"/>
</dbReference>
<dbReference type="EC" id="2.7.7.3" evidence="9"/>
<organism evidence="11 12">
    <name type="scientific">Candidatus Kapaibacterium thiocyanatum</name>
    <dbReference type="NCBI Taxonomy" id="1895771"/>
    <lineage>
        <taxon>Bacteria</taxon>
        <taxon>Pseudomonadati</taxon>
        <taxon>Candidatus Kapaibacteriota</taxon>
        <taxon>Candidatus Kapaibacteriia</taxon>
        <taxon>Candidatus Kapaibacteriales</taxon>
        <taxon>Candidatus Kapaibacteriaceae</taxon>
        <taxon>Candidatus Kapaibacterium</taxon>
    </lineage>
</organism>
<comment type="cofactor">
    <cofactor evidence="9">
        <name>Mg(2+)</name>
        <dbReference type="ChEBI" id="CHEBI:18420"/>
    </cofactor>
</comment>
<keyword evidence="3 9" id="KW-0548">Nucleotidyltransferase</keyword>
<comment type="subcellular location">
    <subcellularLocation>
        <location evidence="9">Cytoplasm</location>
    </subcellularLocation>
</comment>
<evidence type="ECO:0000256" key="8">
    <source>
        <dbReference type="ARBA" id="ARBA00029346"/>
    </source>
</evidence>
<dbReference type="NCBIfam" id="TIGR00125">
    <property type="entry name" value="cyt_tran_rel"/>
    <property type="match status" value="1"/>
</dbReference>
<dbReference type="InterPro" id="IPR004821">
    <property type="entry name" value="Cyt_trans-like"/>
</dbReference>
<feature type="domain" description="Cytidyltransferase-like" evidence="10">
    <location>
        <begin position="6"/>
        <end position="134"/>
    </location>
</feature>